<evidence type="ECO:0000313" key="2">
    <source>
        <dbReference type="EMBL" id="KMZ75207.1"/>
    </source>
</evidence>
<dbReference type="AlphaFoldDB" id="A0A0K9Q3X8"/>
<protein>
    <submittedName>
        <fullName evidence="2">Uncharacterized protein</fullName>
    </submittedName>
</protein>
<accession>A0A0K9Q3X8</accession>
<proteinExistence type="predicted"/>
<keyword evidence="3" id="KW-1185">Reference proteome</keyword>
<gene>
    <name evidence="2" type="ORF">ZOSMA_117G00250</name>
</gene>
<organism evidence="2 3">
    <name type="scientific">Zostera marina</name>
    <name type="common">Eelgrass</name>
    <dbReference type="NCBI Taxonomy" id="29655"/>
    <lineage>
        <taxon>Eukaryota</taxon>
        <taxon>Viridiplantae</taxon>
        <taxon>Streptophyta</taxon>
        <taxon>Embryophyta</taxon>
        <taxon>Tracheophyta</taxon>
        <taxon>Spermatophyta</taxon>
        <taxon>Magnoliopsida</taxon>
        <taxon>Liliopsida</taxon>
        <taxon>Zosteraceae</taxon>
        <taxon>Zostera</taxon>
    </lineage>
</organism>
<name>A0A0K9Q3X8_ZOSMR</name>
<dbReference type="EMBL" id="LFYR01000192">
    <property type="protein sequence ID" value="KMZ75207.1"/>
    <property type="molecule type" value="Genomic_DNA"/>
</dbReference>
<sequence>MEYPLLPKTAPIISDSPNSRRYDISDVLVTISLAYLTYETFSAIWRFRCNINMIIFIVGMYLNNMTLLWIWRKMDTTPKTDKVKKYRLKKIGCVAIVTILMNLSYPFILPLIPGPFPIIYITMGECLVVCTVLLCFWYYIDENKY</sequence>
<reference evidence="3" key="1">
    <citation type="journal article" date="2016" name="Nature">
        <title>The genome of the seagrass Zostera marina reveals angiosperm adaptation to the sea.</title>
        <authorList>
            <person name="Olsen J.L."/>
            <person name="Rouze P."/>
            <person name="Verhelst B."/>
            <person name="Lin Y.-C."/>
            <person name="Bayer T."/>
            <person name="Collen J."/>
            <person name="Dattolo E."/>
            <person name="De Paoli E."/>
            <person name="Dittami S."/>
            <person name="Maumus F."/>
            <person name="Michel G."/>
            <person name="Kersting A."/>
            <person name="Lauritano C."/>
            <person name="Lohaus R."/>
            <person name="Toepel M."/>
            <person name="Tonon T."/>
            <person name="Vanneste K."/>
            <person name="Amirebrahimi M."/>
            <person name="Brakel J."/>
            <person name="Bostroem C."/>
            <person name="Chovatia M."/>
            <person name="Grimwood J."/>
            <person name="Jenkins J.W."/>
            <person name="Jueterbock A."/>
            <person name="Mraz A."/>
            <person name="Stam W.T."/>
            <person name="Tice H."/>
            <person name="Bornberg-Bauer E."/>
            <person name="Green P.J."/>
            <person name="Pearson G.A."/>
            <person name="Procaccini G."/>
            <person name="Duarte C.M."/>
            <person name="Schmutz J."/>
            <person name="Reusch T.B.H."/>
            <person name="Van de Peer Y."/>
        </authorList>
    </citation>
    <scope>NUCLEOTIDE SEQUENCE [LARGE SCALE GENOMIC DNA]</scope>
    <source>
        <strain evidence="3">cv. Finnish</strain>
    </source>
</reference>
<evidence type="ECO:0000256" key="1">
    <source>
        <dbReference type="SAM" id="Phobius"/>
    </source>
</evidence>
<keyword evidence="1" id="KW-0812">Transmembrane</keyword>
<keyword evidence="1" id="KW-0472">Membrane</keyword>
<comment type="caution">
    <text evidence="2">The sequence shown here is derived from an EMBL/GenBank/DDBJ whole genome shotgun (WGS) entry which is preliminary data.</text>
</comment>
<evidence type="ECO:0000313" key="3">
    <source>
        <dbReference type="Proteomes" id="UP000036987"/>
    </source>
</evidence>
<feature type="transmembrane region" description="Helical" evidence="1">
    <location>
        <begin position="118"/>
        <end position="140"/>
    </location>
</feature>
<dbReference type="Proteomes" id="UP000036987">
    <property type="component" value="Unassembled WGS sequence"/>
</dbReference>
<keyword evidence="1" id="KW-1133">Transmembrane helix</keyword>
<feature type="transmembrane region" description="Helical" evidence="1">
    <location>
        <begin position="51"/>
        <end position="71"/>
    </location>
</feature>
<feature type="transmembrane region" description="Helical" evidence="1">
    <location>
        <begin position="91"/>
        <end position="112"/>
    </location>
</feature>